<reference evidence="4" key="1">
    <citation type="submission" date="2022-12" db="EMBL/GenBank/DDBJ databases">
        <authorList>
            <person name="Bing R.G."/>
            <person name="Willard D.J."/>
            <person name="Manesh M.J.H."/>
            <person name="Laemthong T."/>
            <person name="Crosby J.R."/>
            <person name="Kelly R.M."/>
        </authorList>
    </citation>
    <scope>NUCLEOTIDE SEQUENCE</scope>
    <source>
        <strain evidence="4">DSM 8990</strain>
    </source>
</reference>
<evidence type="ECO:0000259" key="3">
    <source>
        <dbReference type="Pfam" id="PF13439"/>
    </source>
</evidence>
<keyword evidence="1" id="KW-0808">Transferase</keyword>
<dbReference type="Gene3D" id="3.40.50.2000">
    <property type="entry name" value="Glycogen Phosphorylase B"/>
    <property type="match status" value="2"/>
</dbReference>
<accession>A0ABY7BKU6</accession>
<dbReference type="SUPFAM" id="SSF53756">
    <property type="entry name" value="UDP-Glycosyltransferase/glycogen phosphorylase"/>
    <property type="match status" value="1"/>
</dbReference>
<evidence type="ECO:0000313" key="4">
    <source>
        <dbReference type="EMBL" id="WAM32932.1"/>
    </source>
</evidence>
<gene>
    <name evidence="4" type="ORF">OTK00_001386</name>
</gene>
<dbReference type="Pfam" id="PF00534">
    <property type="entry name" value="Glycos_transf_1"/>
    <property type="match status" value="1"/>
</dbReference>
<dbReference type="InterPro" id="IPR001296">
    <property type="entry name" value="Glyco_trans_1"/>
</dbReference>
<dbReference type="EMBL" id="CP113865">
    <property type="protein sequence ID" value="WAM32932.1"/>
    <property type="molecule type" value="Genomic_DNA"/>
</dbReference>
<proteinExistence type="predicted"/>
<dbReference type="CDD" id="cd03794">
    <property type="entry name" value="GT4_WbuB-like"/>
    <property type="match status" value="1"/>
</dbReference>
<dbReference type="RefSeq" id="WP_045169618.1">
    <property type="nucleotide sequence ID" value="NZ_CP113865.1"/>
</dbReference>
<protein>
    <submittedName>
        <fullName evidence="4">Glycosyltransferase family 4 protein</fullName>
    </submittedName>
</protein>
<feature type="domain" description="Glycosyltransferase subfamily 4-like N-terminal" evidence="3">
    <location>
        <begin position="17"/>
        <end position="153"/>
    </location>
</feature>
<dbReference type="PANTHER" id="PTHR46401">
    <property type="entry name" value="GLYCOSYLTRANSFERASE WBBK-RELATED"/>
    <property type="match status" value="1"/>
</dbReference>
<evidence type="ECO:0000313" key="5">
    <source>
        <dbReference type="Proteomes" id="UP001164909"/>
    </source>
</evidence>
<organism evidence="4 5">
    <name type="scientific">Caldicellulosiruptor morganii</name>
    <dbReference type="NCBI Taxonomy" id="1387555"/>
    <lineage>
        <taxon>Bacteria</taxon>
        <taxon>Bacillati</taxon>
        <taxon>Bacillota</taxon>
        <taxon>Bacillota incertae sedis</taxon>
        <taxon>Caldicellulosiruptorales</taxon>
        <taxon>Caldicellulosiruptoraceae</taxon>
        <taxon>Caldicellulosiruptor</taxon>
    </lineage>
</organism>
<name>A0ABY7BKU6_9FIRM</name>
<dbReference type="Proteomes" id="UP001164909">
    <property type="component" value="Chromosome"/>
</dbReference>
<keyword evidence="5" id="KW-1185">Reference proteome</keyword>
<dbReference type="PANTHER" id="PTHR46401:SF2">
    <property type="entry name" value="GLYCOSYLTRANSFERASE WBBK-RELATED"/>
    <property type="match status" value="1"/>
</dbReference>
<dbReference type="InterPro" id="IPR028098">
    <property type="entry name" value="Glyco_trans_4-like_N"/>
</dbReference>
<evidence type="ECO:0000259" key="2">
    <source>
        <dbReference type="Pfam" id="PF00534"/>
    </source>
</evidence>
<dbReference type="Pfam" id="PF13439">
    <property type="entry name" value="Glyco_transf_4"/>
    <property type="match status" value="1"/>
</dbReference>
<feature type="domain" description="Glycosyl transferase family 1" evidence="2">
    <location>
        <begin position="176"/>
        <end position="339"/>
    </location>
</feature>
<evidence type="ECO:0000256" key="1">
    <source>
        <dbReference type="ARBA" id="ARBA00022679"/>
    </source>
</evidence>
<sequence>MKKVLVLSSAHPWDDERVFNKITKSLSKRYETVLCAVADDDFRIVDNIKIYGLKKLSRTKRYKNYIKIIKIVKKEKPDLIHFHDPDLLPLALYFKLILRKKVIYDVHEDYFLAFRDREYWPKIVKIPFSFAFNFFEKGVSKLLDGVTVVTEDIFKKFNCKNRVILRNFPTIEQWQAREIYNVDDTINLVYIGNVSYHRGITHLILAVNQLLQLNIKLDIIGPAESAEYFEEIKKFENEKIKIWGRVPKGYIPEILKNAHVGFVTLLPLRRYKTSLPLKLFEYMAAGMPVIASNFELWKEIIEGSDCGITIDPTDVMQIKEAILYFYENRDEIIKKGQNGYKAFSEIYNWSKEEKKLFDFYRDIMGQ</sequence>